<name>A0A2K9NKG4_9PROT</name>
<reference evidence="3 4" key="1">
    <citation type="submission" date="2017-12" db="EMBL/GenBank/DDBJ databases">
        <title>Genomes of bacteria within cyanobacterial aggregates.</title>
        <authorList>
            <person name="Cai H."/>
        </authorList>
    </citation>
    <scope>NUCLEOTIDE SEQUENCE [LARGE SCALE GENOMIC DNA]</scope>
    <source>
        <strain evidence="3 4">TH16</strain>
    </source>
</reference>
<sequence>MSGLEIELKLAVAPSDMDRLRGLACLSDTIAKPKVKSLDSIYFDTEDRRFLANGLSLRVRRVGRTLIQTLKSAPQPGAGALVRGEWEVEVAHPRPDLSLLPDPSVLDALDGVGNDDLVPVFETRIRRQIRHLSPRPGITIEVALDQGEIVAPGGLTLPVHELELELSEGTETAALYDLARAIHAEVPVRLEMQTKSARGYALSSGATPVSVKAAKLTLDPDATVEETLSTIVRHCLGHLMANEPVTRLGQDPEGVHQMRVALRRLRSALQIFRPFIPADQLDDLGPRVKALADALGSAREWDVFLGDLLHPVATALSGHAGLAELEMAARAARERGYALVRTTLADPSHTALLLDLAAWVDGRQWRNQPVSEQSTLLLSPVTEMAGALLGKRHKQARKRGRGFAKLAAAPRHELRISLKKLRYAADFFRSLYEGKALRRFLEELSTLQDHLGHLQDVATVDKLVAELERTGGETLPPAWRLGAGLVTGWHARGLHDLEEHIVADWHRFTDAKPFWQEAEGEAEDR</sequence>
<feature type="domain" description="CHAD" evidence="2">
    <location>
        <begin position="221"/>
        <end position="521"/>
    </location>
</feature>
<evidence type="ECO:0000313" key="4">
    <source>
        <dbReference type="Proteomes" id="UP000234752"/>
    </source>
</evidence>
<evidence type="ECO:0000313" key="3">
    <source>
        <dbReference type="EMBL" id="AUN32845.1"/>
    </source>
</evidence>
<dbReference type="Proteomes" id="UP000234752">
    <property type="component" value="Chromosome eg_2"/>
</dbReference>
<dbReference type="KEGG" id="ncb:C0V82_17685"/>
<dbReference type="PANTHER" id="PTHR39569:SF1">
    <property type="entry name" value="INORGANIC TRIPHOSPHATASE"/>
    <property type="match status" value="1"/>
</dbReference>
<accession>A0A2K9NKG4</accession>
<dbReference type="GO" id="GO:0046872">
    <property type="term" value="F:metal ion binding"/>
    <property type="evidence" value="ECO:0007669"/>
    <property type="project" value="TreeGrafter"/>
</dbReference>
<dbReference type="SMART" id="SM00880">
    <property type="entry name" value="CHAD"/>
    <property type="match status" value="1"/>
</dbReference>
<dbReference type="InterPro" id="IPR007899">
    <property type="entry name" value="CHAD_dom"/>
</dbReference>
<dbReference type="InterPro" id="IPR033469">
    <property type="entry name" value="CYTH-like_dom_sf"/>
</dbReference>
<dbReference type="PROSITE" id="PS51707">
    <property type="entry name" value="CYTH"/>
    <property type="match status" value="1"/>
</dbReference>
<feature type="domain" description="CYTH" evidence="1">
    <location>
        <begin position="3"/>
        <end position="206"/>
    </location>
</feature>
<evidence type="ECO:0000259" key="2">
    <source>
        <dbReference type="PROSITE" id="PS51708"/>
    </source>
</evidence>
<dbReference type="GO" id="GO:0050355">
    <property type="term" value="F:inorganic triphosphate phosphatase activity"/>
    <property type="evidence" value="ECO:0007669"/>
    <property type="project" value="InterPro"/>
</dbReference>
<proteinExistence type="predicted"/>
<dbReference type="AlphaFoldDB" id="A0A2K9NKG4"/>
<evidence type="ECO:0000259" key="1">
    <source>
        <dbReference type="PROSITE" id="PS51707"/>
    </source>
</evidence>
<dbReference type="Gene3D" id="1.40.20.10">
    <property type="entry name" value="CHAD domain"/>
    <property type="match status" value="1"/>
</dbReference>
<dbReference type="Pfam" id="PF01928">
    <property type="entry name" value="CYTH"/>
    <property type="match status" value="1"/>
</dbReference>
<dbReference type="Gene3D" id="2.40.320.10">
    <property type="entry name" value="Hypothetical Protein Pfu-838710-001"/>
    <property type="match status" value="1"/>
</dbReference>
<dbReference type="CDD" id="cd07756">
    <property type="entry name" value="CYTH-like_Pase_CHAD"/>
    <property type="match status" value="1"/>
</dbReference>
<dbReference type="OrthoDB" id="9777271at2"/>
<dbReference type="SUPFAM" id="SSF55154">
    <property type="entry name" value="CYTH-like phosphatases"/>
    <property type="match status" value="1"/>
</dbReference>
<dbReference type="InterPro" id="IPR023577">
    <property type="entry name" value="CYTH_domain"/>
</dbReference>
<dbReference type="InterPro" id="IPR038186">
    <property type="entry name" value="CHAD_dom_sf"/>
</dbReference>
<organism evidence="3 4">
    <name type="scientific">Niveispirillum cyanobacteriorum</name>
    <dbReference type="NCBI Taxonomy" id="1612173"/>
    <lineage>
        <taxon>Bacteria</taxon>
        <taxon>Pseudomonadati</taxon>
        <taxon>Pseudomonadota</taxon>
        <taxon>Alphaproteobacteria</taxon>
        <taxon>Rhodospirillales</taxon>
        <taxon>Azospirillaceae</taxon>
        <taxon>Niveispirillum</taxon>
    </lineage>
</organism>
<keyword evidence="4" id="KW-1185">Reference proteome</keyword>
<protein>
    <submittedName>
        <fullName evidence="3">Inorganic triphosphatase</fullName>
    </submittedName>
</protein>
<dbReference type="Pfam" id="PF05235">
    <property type="entry name" value="CHAD"/>
    <property type="match status" value="1"/>
</dbReference>
<dbReference type="PROSITE" id="PS51708">
    <property type="entry name" value="CHAD"/>
    <property type="match status" value="1"/>
</dbReference>
<dbReference type="SMART" id="SM01118">
    <property type="entry name" value="CYTH"/>
    <property type="match status" value="1"/>
</dbReference>
<dbReference type="InterPro" id="IPR039013">
    <property type="entry name" value="YgiF"/>
</dbReference>
<dbReference type="PANTHER" id="PTHR39569">
    <property type="entry name" value="INORGANIC TRIPHOSPHATASE"/>
    <property type="match status" value="1"/>
</dbReference>
<dbReference type="EMBL" id="CP025612">
    <property type="protein sequence ID" value="AUN32845.1"/>
    <property type="molecule type" value="Genomic_DNA"/>
</dbReference>
<gene>
    <name evidence="3" type="ORF">C0V82_17685</name>
</gene>